<dbReference type="PANTHER" id="PTHR32479:SF19">
    <property type="entry name" value="ANAEROBIC GLYCEROL-3-PHOSPHATE DEHYDROGENASE SUBUNIT C"/>
    <property type="match status" value="1"/>
</dbReference>
<evidence type="ECO:0000256" key="3">
    <source>
        <dbReference type="ARBA" id="ARBA00022737"/>
    </source>
</evidence>
<evidence type="ECO:0000256" key="5">
    <source>
        <dbReference type="ARBA" id="ARBA00023014"/>
    </source>
</evidence>
<protein>
    <submittedName>
        <fullName evidence="7">Fe-S oxidoreductase</fullName>
    </submittedName>
</protein>
<feature type="domain" description="Cysteine-rich" evidence="6">
    <location>
        <begin position="204"/>
        <end position="287"/>
    </location>
</feature>
<keyword evidence="4" id="KW-0408">Iron</keyword>
<evidence type="ECO:0000256" key="4">
    <source>
        <dbReference type="ARBA" id="ARBA00023004"/>
    </source>
</evidence>
<gene>
    <name evidence="7" type="ORF">SAMN05421881_100642</name>
</gene>
<dbReference type="Proteomes" id="UP000198640">
    <property type="component" value="Unassembled WGS sequence"/>
</dbReference>
<dbReference type="RefSeq" id="WP_090411825.1">
    <property type="nucleotide sequence ID" value="NZ_FNOY01000006.1"/>
</dbReference>
<keyword evidence="2" id="KW-0479">Metal-binding</keyword>
<keyword evidence="3" id="KW-0677">Repeat</keyword>
<keyword evidence="8" id="KW-1185">Reference proteome</keyword>
<evidence type="ECO:0000256" key="2">
    <source>
        <dbReference type="ARBA" id="ARBA00022723"/>
    </source>
</evidence>
<accession>A0A1H3DVY4</accession>
<dbReference type="GO" id="GO:0051539">
    <property type="term" value="F:4 iron, 4 sulfur cluster binding"/>
    <property type="evidence" value="ECO:0007669"/>
    <property type="project" value="UniProtKB-KW"/>
</dbReference>
<proteinExistence type="predicted"/>
<dbReference type="STRING" id="44576.SAMN05421881_100642"/>
<dbReference type="Pfam" id="PF12007">
    <property type="entry name" value="DUF3501"/>
    <property type="match status" value="1"/>
</dbReference>
<evidence type="ECO:0000256" key="1">
    <source>
        <dbReference type="ARBA" id="ARBA00022485"/>
    </source>
</evidence>
<evidence type="ECO:0000313" key="7">
    <source>
        <dbReference type="EMBL" id="SDX70565.1"/>
    </source>
</evidence>
<sequence>MTTREGSLDAPKRQPLDWKNPQFHNENALYDEMYRVFDICHGCRRCVNLCTAFPSLFDLVDESASGELDSVAKQDFWQVVDRCYLCDMCFMTKCPYVPPHPWNIDFPHLMLRAKAVKYKQQGARFRDKLLSSTDAMGKLATIPVVVQTTNAITQTPATRKLFSKALGIHPNRKLPSYAAQTFRAHAQANDSFAVRDGAHTPGKVAIFATCYINYNEPGIGHDLLRVLAHNEIPARLVEKEACCGMPKLELGDLESVEALKNRNIPHLAKLAREGYAILSAVPSCTLMYKQELPLLFPDDEAVQAVAAATFDPFEYLMLRHRDGLLRTDFKHSLGKVSYHIPCHLRVQNLGKKTRDLLQMIPDTQITVVERCSGHDGTWGVKQEHFEDSMKIGRPVFRQMADAAPDYISSDCAIAGRHIHQGIGDDPLQTLHPLTLLRMAYGDDPAGLPATSPESETPFIPGDKPMTKLSRDSLMTLEAYAKARDAFRSEVMAHKKHRCVHLGEHVTLLFEDELTIRYQIQEMLRAEKIFDEEGILQELEVYNPLIPDGHNWKATMLIEYADPAERAERLAQMIGIEDKIWLKIAGHDPVHAIADEDLERENQEKTSAVHFLRFELTPAMIQALHQGAALSIGVDHPAYQATIAAVEENIRTALAKDLVSR</sequence>
<dbReference type="PANTHER" id="PTHR32479">
    <property type="entry name" value="GLYCOLATE OXIDASE IRON-SULFUR SUBUNIT"/>
    <property type="match status" value="1"/>
</dbReference>
<name>A0A1H3DVY4_9PROT</name>
<dbReference type="EMBL" id="FNOY01000006">
    <property type="protein sequence ID" value="SDX70565.1"/>
    <property type="molecule type" value="Genomic_DNA"/>
</dbReference>
<evidence type="ECO:0000313" key="8">
    <source>
        <dbReference type="Proteomes" id="UP000198640"/>
    </source>
</evidence>
<dbReference type="InterPro" id="IPR021890">
    <property type="entry name" value="DUF3501"/>
</dbReference>
<reference evidence="7 8" key="1">
    <citation type="submission" date="2016-10" db="EMBL/GenBank/DDBJ databases">
        <authorList>
            <person name="de Groot N.N."/>
        </authorList>
    </citation>
    <scope>NUCLEOTIDE SEQUENCE [LARGE SCALE GENOMIC DNA]</scope>
    <source>
        <strain evidence="7 8">Nm1</strain>
    </source>
</reference>
<dbReference type="Pfam" id="PF02754">
    <property type="entry name" value="CCG"/>
    <property type="match status" value="2"/>
</dbReference>
<dbReference type="InterPro" id="IPR004017">
    <property type="entry name" value="Cys_rich_dom"/>
</dbReference>
<organism evidence="7 8">
    <name type="scientific">Nitrosomonas halophila</name>
    <dbReference type="NCBI Taxonomy" id="44576"/>
    <lineage>
        <taxon>Bacteria</taxon>
        <taxon>Pseudomonadati</taxon>
        <taxon>Pseudomonadota</taxon>
        <taxon>Betaproteobacteria</taxon>
        <taxon>Nitrosomonadales</taxon>
        <taxon>Nitrosomonadaceae</taxon>
        <taxon>Nitrosomonas</taxon>
    </lineage>
</organism>
<dbReference type="SUPFAM" id="SSF54862">
    <property type="entry name" value="4Fe-4S ferredoxins"/>
    <property type="match status" value="1"/>
</dbReference>
<dbReference type="GO" id="GO:0016491">
    <property type="term" value="F:oxidoreductase activity"/>
    <property type="evidence" value="ECO:0007669"/>
    <property type="project" value="UniProtKB-ARBA"/>
</dbReference>
<keyword evidence="1" id="KW-0004">4Fe-4S</keyword>
<dbReference type="GO" id="GO:0046872">
    <property type="term" value="F:metal ion binding"/>
    <property type="evidence" value="ECO:0007669"/>
    <property type="project" value="UniProtKB-KW"/>
</dbReference>
<keyword evidence="5" id="KW-0411">Iron-sulfur</keyword>
<feature type="domain" description="Cysteine-rich" evidence="6">
    <location>
        <begin position="336"/>
        <end position="412"/>
    </location>
</feature>
<dbReference type="OrthoDB" id="9765258at2"/>
<dbReference type="AlphaFoldDB" id="A0A1H3DVY4"/>
<evidence type="ECO:0000259" key="6">
    <source>
        <dbReference type="Pfam" id="PF02754"/>
    </source>
</evidence>